<dbReference type="Pfam" id="PF19064">
    <property type="entry name" value="DUF5760"/>
    <property type="match status" value="1"/>
</dbReference>
<sequence length="127" mass="15251">MNEQVKSYDGTIQTSIKNWVALDNQYKKLYNQISLLREEKNNIEEQIFNYYDSKNASYPLINISDGKLCLTQSKQYNMLSFKFLEDCFKEFFTDYENSKSIENELIEFIKSKRTFKTNNLIKRTYKT</sequence>
<evidence type="ECO:0000313" key="2">
    <source>
        <dbReference type="EMBL" id="QHT75447.1"/>
    </source>
</evidence>
<dbReference type="EMBL" id="MN739873">
    <property type="protein sequence ID" value="QHT75447.1"/>
    <property type="molecule type" value="Genomic_DNA"/>
</dbReference>
<organism evidence="2">
    <name type="scientific">viral metagenome</name>
    <dbReference type="NCBI Taxonomy" id="1070528"/>
    <lineage>
        <taxon>unclassified sequences</taxon>
        <taxon>metagenomes</taxon>
        <taxon>organismal metagenomes</taxon>
    </lineage>
</organism>
<evidence type="ECO:0000313" key="1">
    <source>
        <dbReference type="EMBL" id="QHT11522.1"/>
    </source>
</evidence>
<protein>
    <submittedName>
        <fullName evidence="2">Uncharacterized protein</fullName>
    </submittedName>
</protein>
<dbReference type="AlphaFoldDB" id="A0A6C0H4W2"/>
<name>A0A6C0H4W2_9ZZZZ</name>
<accession>A0A6C0H4W2</accession>
<reference evidence="2" key="1">
    <citation type="journal article" date="2020" name="Nature">
        <title>Giant virus diversity and host interactions through global metagenomics.</title>
        <authorList>
            <person name="Schulz F."/>
            <person name="Roux S."/>
            <person name="Paez-Espino D."/>
            <person name="Jungbluth S."/>
            <person name="Walsh D.A."/>
            <person name="Denef V.J."/>
            <person name="McMahon K.D."/>
            <person name="Konstantinidis K.T."/>
            <person name="Eloe-Fadrosh E.A."/>
            <person name="Kyrpides N.C."/>
            <person name="Woyke T."/>
        </authorList>
    </citation>
    <scope>NUCLEOTIDE SEQUENCE</scope>
    <source>
        <strain evidence="1">GVMAG-M-3300023174-116</strain>
        <strain evidence="2">GVMAG-M-3300023179-63</strain>
    </source>
</reference>
<dbReference type="InterPro" id="IPR043918">
    <property type="entry name" value="DUF5760"/>
</dbReference>
<dbReference type="EMBL" id="MN739535">
    <property type="protein sequence ID" value="QHT11522.1"/>
    <property type="molecule type" value="Genomic_DNA"/>
</dbReference>
<proteinExistence type="predicted"/>